<accession>J0XG04</accession>
<evidence type="ECO:0000313" key="2">
    <source>
        <dbReference type="EMBL" id="EJF47611.1"/>
    </source>
</evidence>
<sequence>MAAMARSLAREGRREAGRLTALADRARRINEAGYAADLDQASAATAATAATVEAASLYWVAAPMARLAMDASQDVPAINAADAPAQVGLMVMAEPLPAWDTSTIGGLALRYGARTDVPYDEAVPVDALTWRLDPHPSGVRALTVELMCRPARLPLPLLGHQSSMLVPFTRLRTLIPASLEAARAVGPDGVPVDPAHVGVMAWLQAAWTLMSTPSLTQTTVVAGTGKPRTSRPSDAAGRGHGANDDGVTVIDLHPQRRRLITDEADGGGDSPRRRLTSRHVVRGHWTHQPHGPQRSLRRLQWVDDYIRGPQDAPLSTRVHIWAWRHQ</sequence>
<dbReference type="PATRIC" id="fig|1125718.3.peg.125"/>
<name>J0XG04_9ACTO</name>
<dbReference type="EMBL" id="AKFT01000007">
    <property type="protein sequence ID" value="EJF47611.1"/>
    <property type="molecule type" value="Genomic_DNA"/>
</dbReference>
<proteinExistence type="predicted"/>
<dbReference type="Pfam" id="PF26125">
    <property type="entry name" value="AcrVA2-like"/>
    <property type="match status" value="1"/>
</dbReference>
<dbReference type="AlphaFoldDB" id="J0XG04"/>
<comment type="caution">
    <text evidence="2">The sequence shown here is derived from an EMBL/GenBank/DDBJ whole genome shotgun (WGS) entry which is preliminary data.</text>
</comment>
<evidence type="ECO:0000313" key="3">
    <source>
        <dbReference type="Proteomes" id="UP000002941"/>
    </source>
</evidence>
<gene>
    <name evidence="2" type="ORF">HMPREF1318_2354</name>
</gene>
<keyword evidence="3" id="KW-1185">Reference proteome</keyword>
<dbReference type="Proteomes" id="UP000002941">
    <property type="component" value="Unassembled WGS sequence"/>
</dbReference>
<organism evidence="2 3">
    <name type="scientific">Actinomyces massiliensis F0489</name>
    <dbReference type="NCBI Taxonomy" id="1125718"/>
    <lineage>
        <taxon>Bacteria</taxon>
        <taxon>Bacillati</taxon>
        <taxon>Actinomycetota</taxon>
        <taxon>Actinomycetes</taxon>
        <taxon>Actinomycetales</taxon>
        <taxon>Actinomycetaceae</taxon>
        <taxon>Actinomyces</taxon>
    </lineage>
</organism>
<dbReference type="InterPro" id="IPR058915">
    <property type="entry name" value="AcrVA2-like"/>
</dbReference>
<dbReference type="eggNOG" id="ENOG5032XQ0">
    <property type="taxonomic scope" value="Bacteria"/>
</dbReference>
<reference evidence="2 3" key="1">
    <citation type="submission" date="2012-05" db="EMBL/GenBank/DDBJ databases">
        <authorList>
            <person name="Harkins D.M."/>
            <person name="Madupu R."/>
            <person name="Durkin A.S."/>
            <person name="Torralba M."/>
            <person name="Methe B."/>
            <person name="Sutton G.G."/>
            <person name="Nelson K.E."/>
        </authorList>
    </citation>
    <scope>NUCLEOTIDE SEQUENCE [LARGE SCALE GENOMIC DNA]</scope>
    <source>
        <strain evidence="2 3">F0489</strain>
    </source>
</reference>
<protein>
    <submittedName>
        <fullName evidence="2">Uncharacterized protein</fullName>
    </submittedName>
</protein>
<feature type="region of interest" description="Disordered" evidence="1">
    <location>
        <begin position="222"/>
        <end position="246"/>
    </location>
</feature>
<evidence type="ECO:0000256" key="1">
    <source>
        <dbReference type="SAM" id="MobiDB-lite"/>
    </source>
</evidence>